<dbReference type="AlphaFoldDB" id="A0A5E4LQM8"/>
<sequence length="173" mass="19186">MLKINQKNQIDHEPLDSRFSDESQESKYIYSDSSEPSITVSKGVGAIETCNFIKKDGKQCNVLPLHGEDKCFFHSTDPEVVANRAEAAKKGGENGRKQMLVPSQEELSLVSLSDLAVLVGRTINDVRQNRVTTSQANCIGYLAGTLAKIYEIRDVQSKVESIELILKKRDQNG</sequence>
<feature type="compositionally biased region" description="Basic and acidic residues" evidence="1">
    <location>
        <begin position="9"/>
        <end position="25"/>
    </location>
</feature>
<name>A0A5E4LQM8_9ARCH</name>
<feature type="region of interest" description="Disordered" evidence="1">
    <location>
        <begin position="1"/>
        <end position="32"/>
    </location>
</feature>
<gene>
    <name evidence="2" type="ORF">LFW2832_00377</name>
</gene>
<comment type="caution">
    <text evidence="2">The sequence shown here is derived from an EMBL/GenBank/DDBJ whole genome shotgun (WGS) entry which is preliminary data.</text>
</comment>
<dbReference type="Proteomes" id="UP000789941">
    <property type="component" value="Unassembled WGS sequence"/>
</dbReference>
<proteinExistence type="predicted"/>
<dbReference type="EMBL" id="CABMJJ010000007">
    <property type="protein sequence ID" value="VVC03448.1"/>
    <property type="molecule type" value="Genomic_DNA"/>
</dbReference>
<evidence type="ECO:0000313" key="3">
    <source>
        <dbReference type="Proteomes" id="UP000789941"/>
    </source>
</evidence>
<accession>A0A5E4LQM8</accession>
<organism evidence="2 3">
    <name type="scientific">Candidatus Bilamarchaeum dharawalense</name>
    <dbReference type="NCBI Taxonomy" id="2885759"/>
    <lineage>
        <taxon>Archaea</taxon>
        <taxon>Candidatus Micrarchaeota</taxon>
        <taxon>Candidatus Micrarchaeia</taxon>
        <taxon>Candidatus Anstonellales</taxon>
        <taxon>Candidatus Bilamarchaeaceae</taxon>
        <taxon>Candidatus Bilamarchaeum</taxon>
    </lineage>
</organism>
<reference evidence="2 3" key="1">
    <citation type="submission" date="2019-08" db="EMBL/GenBank/DDBJ databases">
        <authorList>
            <person name="Vazquez-Campos X."/>
        </authorList>
    </citation>
    <scope>NUCLEOTIDE SEQUENCE [LARGE SCALE GENOMIC DNA]</scope>
    <source>
        <strain evidence="2">LFW-283_2</strain>
    </source>
</reference>
<evidence type="ECO:0000313" key="2">
    <source>
        <dbReference type="EMBL" id="VVC03448.1"/>
    </source>
</evidence>
<evidence type="ECO:0000256" key="1">
    <source>
        <dbReference type="SAM" id="MobiDB-lite"/>
    </source>
</evidence>
<protein>
    <submittedName>
        <fullName evidence="2">Uncharacterized protein</fullName>
    </submittedName>
</protein>